<dbReference type="Pfam" id="PF06707">
    <property type="entry name" value="DUF1194"/>
    <property type="match status" value="1"/>
</dbReference>
<evidence type="ECO:0008006" key="4">
    <source>
        <dbReference type="Google" id="ProtNLM"/>
    </source>
</evidence>
<evidence type="ECO:0000313" key="3">
    <source>
        <dbReference type="Proteomes" id="UP000588017"/>
    </source>
</evidence>
<dbReference type="InterPro" id="IPR036465">
    <property type="entry name" value="vWFA_dom_sf"/>
</dbReference>
<name>A0A841KBA3_9HYPH</name>
<reference evidence="2 3" key="1">
    <citation type="submission" date="2020-08" db="EMBL/GenBank/DDBJ databases">
        <title>Genomic Encyclopedia of Type Strains, Phase IV (KMG-IV): sequencing the most valuable type-strain genomes for metagenomic binning, comparative biology and taxonomic classification.</title>
        <authorList>
            <person name="Goeker M."/>
        </authorList>
    </citation>
    <scope>NUCLEOTIDE SEQUENCE [LARGE SCALE GENOMIC DNA]</scope>
    <source>
        <strain evidence="2 3">DSM 101465</strain>
    </source>
</reference>
<dbReference type="Proteomes" id="UP000588017">
    <property type="component" value="Unassembled WGS sequence"/>
</dbReference>
<keyword evidence="3" id="KW-1185">Reference proteome</keyword>
<evidence type="ECO:0000313" key="2">
    <source>
        <dbReference type="EMBL" id="MBB6167286.1"/>
    </source>
</evidence>
<dbReference type="CDD" id="cd00198">
    <property type="entry name" value="vWFA"/>
    <property type="match status" value="1"/>
</dbReference>
<organism evidence="2 3">
    <name type="scientific">Chelatococcus composti</name>
    <dbReference type="NCBI Taxonomy" id="1743235"/>
    <lineage>
        <taxon>Bacteria</taxon>
        <taxon>Pseudomonadati</taxon>
        <taxon>Pseudomonadota</taxon>
        <taxon>Alphaproteobacteria</taxon>
        <taxon>Hyphomicrobiales</taxon>
        <taxon>Chelatococcaceae</taxon>
        <taxon>Chelatococcus</taxon>
    </lineage>
</organism>
<dbReference type="InterPro" id="IPR010607">
    <property type="entry name" value="DUF1194"/>
</dbReference>
<keyword evidence="1" id="KW-0732">Signal</keyword>
<dbReference type="Gene3D" id="3.40.50.410">
    <property type="entry name" value="von Willebrand factor, type A domain"/>
    <property type="match status" value="1"/>
</dbReference>
<dbReference type="RefSeq" id="WP_183332692.1">
    <property type="nucleotide sequence ID" value="NZ_BMHX01000002.1"/>
</dbReference>
<gene>
    <name evidence="2" type="ORF">HNQ73_000904</name>
</gene>
<dbReference type="SUPFAM" id="SSF53300">
    <property type="entry name" value="vWA-like"/>
    <property type="match status" value="1"/>
</dbReference>
<comment type="caution">
    <text evidence="2">The sequence shown here is derived from an EMBL/GenBank/DDBJ whole genome shotgun (WGS) entry which is preliminary data.</text>
</comment>
<dbReference type="AlphaFoldDB" id="A0A841KBA3"/>
<feature type="chain" id="PRO_5032699560" description="DUF1194 domain-containing protein" evidence="1">
    <location>
        <begin position="32"/>
        <end position="273"/>
    </location>
</feature>
<protein>
    <recommendedName>
        <fullName evidence="4">DUF1194 domain-containing protein</fullName>
    </recommendedName>
</protein>
<evidence type="ECO:0000256" key="1">
    <source>
        <dbReference type="SAM" id="SignalP"/>
    </source>
</evidence>
<sequence>MAHPANGALLWGSAVRAALAFLLMLPAAALAQGGPQEVDVALVIAVDISYSMDEDEQRLQRKGYVEALRSTAVLDAIARGPIGRIAATYVEWAGSNSQDVVVPWQVIEGPESADAFAERIAAAPIRRAYRTSISGAIDFSASLFSKIGVKAMRQVIDISGDGPNNQGRPVTAARDDAVARNITINGLPLLYKRSSYMDIANLDAYYRDCVIGGFGAFMVPVREIEQFPDTIRKKLVMEIAGISEPAPRLEPTAAQEKTSCLVGEWRWNERMGN</sequence>
<proteinExistence type="predicted"/>
<dbReference type="EMBL" id="JACHEH010000002">
    <property type="protein sequence ID" value="MBB6167286.1"/>
    <property type="molecule type" value="Genomic_DNA"/>
</dbReference>
<feature type="signal peptide" evidence="1">
    <location>
        <begin position="1"/>
        <end position="31"/>
    </location>
</feature>
<accession>A0A841KBA3</accession>